<evidence type="ECO:0000313" key="3">
    <source>
        <dbReference type="Proteomes" id="UP000198836"/>
    </source>
</evidence>
<keyword evidence="3" id="KW-1185">Reference proteome</keyword>
<dbReference type="OrthoDB" id="6058959at2"/>
<feature type="domain" description="DUF4365" evidence="1">
    <location>
        <begin position="11"/>
        <end position="129"/>
    </location>
</feature>
<dbReference type="AlphaFoldDB" id="A0A1I0U365"/>
<name>A0A1I0U365_9SPHI</name>
<organism evidence="2 3">
    <name type="scientific">Pedobacter suwonensis</name>
    <dbReference type="NCBI Taxonomy" id="332999"/>
    <lineage>
        <taxon>Bacteria</taxon>
        <taxon>Pseudomonadati</taxon>
        <taxon>Bacteroidota</taxon>
        <taxon>Sphingobacteriia</taxon>
        <taxon>Sphingobacteriales</taxon>
        <taxon>Sphingobacteriaceae</taxon>
        <taxon>Pedobacter</taxon>
    </lineage>
</organism>
<accession>A0A1I0U365</accession>
<evidence type="ECO:0000313" key="2">
    <source>
        <dbReference type="EMBL" id="SFA58438.1"/>
    </source>
</evidence>
<proteinExistence type="predicted"/>
<reference evidence="3" key="1">
    <citation type="submission" date="2016-10" db="EMBL/GenBank/DDBJ databases">
        <authorList>
            <person name="Varghese N."/>
            <person name="Submissions S."/>
        </authorList>
    </citation>
    <scope>NUCLEOTIDE SEQUENCE [LARGE SCALE GENOMIC DNA]</scope>
    <source>
        <strain evidence="3">DSM 18130</strain>
    </source>
</reference>
<dbReference type="Pfam" id="PF14280">
    <property type="entry name" value="DUF4365"/>
    <property type="match status" value="1"/>
</dbReference>
<sequence>MIGDAGEHLLAAQIIHYYGFPCRLTNIDIGIDTEIELIDQNYKSTGEIIKAQVKTKTAEEFEVNVKSGHIKYWNSFNLPAVIFLVHLEQGNIYWHALDKSENYNLSKRNVKIAFDPKNKVGRKNKNEFIRIVHHKNERLLSSLYEWVDETLRNDELILEDEGTDLTIFEELVYKYYKVCFLINEADKLIESTPALAWVKKKYSSKLINFGYYSHNIKERIEECKIDHGPEIFDQLNETNNNWSINDPLN</sequence>
<evidence type="ECO:0000259" key="1">
    <source>
        <dbReference type="Pfam" id="PF14280"/>
    </source>
</evidence>
<dbReference type="RefSeq" id="WP_090987084.1">
    <property type="nucleotide sequence ID" value="NZ_FOJM01000019.1"/>
</dbReference>
<protein>
    <recommendedName>
        <fullName evidence="1">DUF4365 domain-containing protein</fullName>
    </recommendedName>
</protein>
<dbReference type="InterPro" id="IPR025375">
    <property type="entry name" value="DUF4365"/>
</dbReference>
<dbReference type="Proteomes" id="UP000198836">
    <property type="component" value="Unassembled WGS sequence"/>
</dbReference>
<dbReference type="EMBL" id="FOJM01000019">
    <property type="protein sequence ID" value="SFA58438.1"/>
    <property type="molecule type" value="Genomic_DNA"/>
</dbReference>
<gene>
    <name evidence="2" type="ORF">SAMN04488511_11951</name>
</gene>